<protein>
    <submittedName>
        <fullName evidence="2">HET-domain-containing protein</fullName>
    </submittedName>
</protein>
<keyword evidence="3" id="KW-1185">Reference proteome</keyword>
<dbReference type="Proteomes" id="UP000800035">
    <property type="component" value="Unassembled WGS sequence"/>
</dbReference>
<dbReference type="OrthoDB" id="2958217at2759"/>
<sequence length="451" mass="52181">MPRLLSTNLEAMKQHIHIDGFPSSFIDAFEVAVLLGIEYVWIDALCIIQNDSEDWKREAEKMGDVYRFGYCNLAAHAAADRADVGLFLERNPRDIMVHTGTVARKEFIRKFFISMERRTDGISSSSLMRRGWVLQERLLSPRTVFFAERLQWGCSELQACEKYPEGPPAIPSYSPWGADGTPLRINNLLFDEHRYQGRLKILHMYRKWLVLARWYSACQLTYQQDFFPALSRLAKYFQAALKDIYVAGLWKGDLMHGLLWIHVGDGEPENPLVEYIAPSWSWASVKGKVLFFIAEDPDSSKYDEVWVAEVIEIVLNTLSSDPMCRIENGKLTVSGHVRKSRPFFETFELYSSSCCRNWADRRPPFDFIGLTGELFYFLLGYKYIFHKNGAREVKELYGLLLEATGQAENEYRRVGSFQHEWVHELQPETGEYPIFVDLDLMKLNTVTITIV</sequence>
<reference evidence="2" key="1">
    <citation type="journal article" date="2020" name="Stud. Mycol.">
        <title>101 Dothideomycetes genomes: a test case for predicting lifestyles and emergence of pathogens.</title>
        <authorList>
            <person name="Haridas S."/>
            <person name="Albert R."/>
            <person name="Binder M."/>
            <person name="Bloem J."/>
            <person name="Labutti K."/>
            <person name="Salamov A."/>
            <person name="Andreopoulos B."/>
            <person name="Baker S."/>
            <person name="Barry K."/>
            <person name="Bills G."/>
            <person name="Bluhm B."/>
            <person name="Cannon C."/>
            <person name="Castanera R."/>
            <person name="Culley D."/>
            <person name="Daum C."/>
            <person name="Ezra D."/>
            <person name="Gonzalez J."/>
            <person name="Henrissat B."/>
            <person name="Kuo A."/>
            <person name="Liang C."/>
            <person name="Lipzen A."/>
            <person name="Lutzoni F."/>
            <person name="Magnuson J."/>
            <person name="Mondo S."/>
            <person name="Nolan M."/>
            <person name="Ohm R."/>
            <person name="Pangilinan J."/>
            <person name="Park H.-J."/>
            <person name="Ramirez L."/>
            <person name="Alfaro M."/>
            <person name="Sun H."/>
            <person name="Tritt A."/>
            <person name="Yoshinaga Y."/>
            <person name="Zwiers L.-H."/>
            <person name="Turgeon B."/>
            <person name="Goodwin S."/>
            <person name="Spatafora J."/>
            <person name="Crous P."/>
            <person name="Grigoriev I."/>
        </authorList>
    </citation>
    <scope>NUCLEOTIDE SEQUENCE</scope>
    <source>
        <strain evidence="2">CBS 675.92</strain>
    </source>
</reference>
<proteinExistence type="predicted"/>
<gene>
    <name evidence="2" type="ORF">CC80DRAFT_557686</name>
</gene>
<evidence type="ECO:0000313" key="2">
    <source>
        <dbReference type="EMBL" id="KAF1963755.1"/>
    </source>
</evidence>
<dbReference type="PANTHER" id="PTHR33112:SF15">
    <property type="entry name" value="HETEROKARYON INCOMPATIBILITY DOMAIN-CONTAINING PROTEIN"/>
    <property type="match status" value="1"/>
</dbReference>
<dbReference type="AlphaFoldDB" id="A0A6A5UFR9"/>
<dbReference type="Pfam" id="PF06985">
    <property type="entry name" value="HET"/>
    <property type="match status" value="1"/>
</dbReference>
<organism evidence="2 3">
    <name type="scientific">Byssothecium circinans</name>
    <dbReference type="NCBI Taxonomy" id="147558"/>
    <lineage>
        <taxon>Eukaryota</taxon>
        <taxon>Fungi</taxon>
        <taxon>Dikarya</taxon>
        <taxon>Ascomycota</taxon>
        <taxon>Pezizomycotina</taxon>
        <taxon>Dothideomycetes</taxon>
        <taxon>Pleosporomycetidae</taxon>
        <taxon>Pleosporales</taxon>
        <taxon>Massarineae</taxon>
        <taxon>Massarinaceae</taxon>
        <taxon>Byssothecium</taxon>
    </lineage>
</organism>
<dbReference type="InterPro" id="IPR010730">
    <property type="entry name" value="HET"/>
</dbReference>
<feature type="domain" description="Heterokaryon incompatibility" evidence="1">
    <location>
        <begin position="9"/>
        <end position="136"/>
    </location>
</feature>
<evidence type="ECO:0000259" key="1">
    <source>
        <dbReference type="Pfam" id="PF06985"/>
    </source>
</evidence>
<accession>A0A6A5UFR9</accession>
<name>A0A6A5UFR9_9PLEO</name>
<dbReference type="PANTHER" id="PTHR33112">
    <property type="entry name" value="DOMAIN PROTEIN, PUTATIVE-RELATED"/>
    <property type="match status" value="1"/>
</dbReference>
<dbReference type="EMBL" id="ML976977">
    <property type="protein sequence ID" value="KAF1963755.1"/>
    <property type="molecule type" value="Genomic_DNA"/>
</dbReference>
<evidence type="ECO:0000313" key="3">
    <source>
        <dbReference type="Proteomes" id="UP000800035"/>
    </source>
</evidence>